<gene>
    <name evidence="2" type="ORF">MKW98_000294</name>
</gene>
<organism evidence="2 3">
    <name type="scientific">Papaver atlanticum</name>
    <dbReference type="NCBI Taxonomy" id="357466"/>
    <lineage>
        <taxon>Eukaryota</taxon>
        <taxon>Viridiplantae</taxon>
        <taxon>Streptophyta</taxon>
        <taxon>Embryophyta</taxon>
        <taxon>Tracheophyta</taxon>
        <taxon>Spermatophyta</taxon>
        <taxon>Magnoliopsida</taxon>
        <taxon>Ranunculales</taxon>
        <taxon>Papaveraceae</taxon>
        <taxon>Papaveroideae</taxon>
        <taxon>Papaver</taxon>
    </lineage>
</organism>
<proteinExistence type="predicted"/>
<dbReference type="Proteomes" id="UP001202328">
    <property type="component" value="Unassembled WGS sequence"/>
</dbReference>
<sequence>MNFQNKSLEFSKPTDSDDIPEAALRSSSDNGLVFLIYDVHGAWMENIFWLEVKTIWYKFGAWTIERLVVYISTHTGHHQPQMAQGKAPCTGLVPLVNHLCCSQMGEGFQIHPLKLI</sequence>
<evidence type="ECO:0000256" key="1">
    <source>
        <dbReference type="SAM" id="MobiDB-lite"/>
    </source>
</evidence>
<dbReference type="EMBL" id="JAJJMB010016019">
    <property type="protein sequence ID" value="KAI3850484.1"/>
    <property type="molecule type" value="Genomic_DNA"/>
</dbReference>
<dbReference type="AlphaFoldDB" id="A0AAD4S0V5"/>
<protein>
    <submittedName>
        <fullName evidence="2">Uncharacterized protein</fullName>
    </submittedName>
</protein>
<name>A0AAD4S0V5_9MAGN</name>
<comment type="caution">
    <text evidence="2">The sequence shown here is derived from an EMBL/GenBank/DDBJ whole genome shotgun (WGS) entry which is preliminary data.</text>
</comment>
<evidence type="ECO:0000313" key="3">
    <source>
        <dbReference type="Proteomes" id="UP001202328"/>
    </source>
</evidence>
<accession>A0AAD4S0V5</accession>
<keyword evidence="3" id="KW-1185">Reference proteome</keyword>
<reference evidence="2" key="1">
    <citation type="submission" date="2022-04" db="EMBL/GenBank/DDBJ databases">
        <title>A functionally conserved STORR gene fusion in Papaver species that diverged 16.8 million years ago.</title>
        <authorList>
            <person name="Catania T."/>
        </authorList>
    </citation>
    <scope>NUCLEOTIDE SEQUENCE</scope>
    <source>
        <strain evidence="2">S-188037</strain>
    </source>
</reference>
<evidence type="ECO:0000313" key="2">
    <source>
        <dbReference type="EMBL" id="KAI3850484.1"/>
    </source>
</evidence>
<feature type="region of interest" description="Disordered" evidence="1">
    <location>
        <begin position="1"/>
        <end position="22"/>
    </location>
</feature>